<dbReference type="Pfam" id="PF03168">
    <property type="entry name" value="LEA_2"/>
    <property type="match status" value="1"/>
</dbReference>
<proteinExistence type="inferred from homology"/>
<dbReference type="SMART" id="SM00769">
    <property type="entry name" value="WHy"/>
    <property type="match status" value="1"/>
</dbReference>
<feature type="domain" description="Water stress and hypersensitive response" evidence="2">
    <location>
        <begin position="28"/>
        <end position="144"/>
    </location>
</feature>
<evidence type="ECO:0000256" key="1">
    <source>
        <dbReference type="ARBA" id="ARBA00005960"/>
    </source>
</evidence>
<evidence type="ECO:0000313" key="3">
    <source>
        <dbReference type="EMBL" id="MBM5571211.1"/>
    </source>
</evidence>
<evidence type="ECO:0000259" key="2">
    <source>
        <dbReference type="SMART" id="SM00769"/>
    </source>
</evidence>
<dbReference type="PANTHER" id="PTHR31459">
    <property type="match status" value="1"/>
</dbReference>
<dbReference type="EMBL" id="WOFE01000002">
    <property type="protein sequence ID" value="MBM5571211.1"/>
    <property type="molecule type" value="Genomic_DNA"/>
</dbReference>
<dbReference type="RefSeq" id="WP_203570535.1">
    <property type="nucleotide sequence ID" value="NZ_WOFE01000002.1"/>
</dbReference>
<dbReference type="Proteomes" id="UP001195660">
    <property type="component" value="Unassembled WGS sequence"/>
</dbReference>
<organism evidence="3 4">
    <name type="scientific">Deefgea chitinilytica</name>
    <dbReference type="NCBI Taxonomy" id="570276"/>
    <lineage>
        <taxon>Bacteria</taxon>
        <taxon>Pseudomonadati</taxon>
        <taxon>Pseudomonadota</taxon>
        <taxon>Betaproteobacteria</taxon>
        <taxon>Neisseriales</taxon>
        <taxon>Chitinibacteraceae</taxon>
        <taxon>Deefgea</taxon>
    </lineage>
</organism>
<reference evidence="3 4" key="1">
    <citation type="submission" date="2019-11" db="EMBL/GenBank/DDBJ databases">
        <title>Novel Deefgea species.</title>
        <authorList>
            <person name="Han J.-H."/>
        </authorList>
    </citation>
    <scope>NUCLEOTIDE SEQUENCE [LARGE SCALE GENOMIC DNA]</scope>
    <source>
        <strain evidence="3 4">LMG 24817</strain>
    </source>
</reference>
<protein>
    <recommendedName>
        <fullName evidence="2">Water stress and hypersensitive response domain-containing protein</fullName>
    </recommendedName>
</protein>
<dbReference type="PANTHER" id="PTHR31459:SF2">
    <property type="entry name" value="OS03G0843300 PROTEIN"/>
    <property type="match status" value="1"/>
</dbReference>
<dbReference type="InterPro" id="IPR004864">
    <property type="entry name" value="LEA_2"/>
</dbReference>
<comment type="caution">
    <text evidence="3">The sequence shown here is derived from an EMBL/GenBank/DDBJ whole genome shotgun (WGS) entry which is preliminary data.</text>
</comment>
<dbReference type="InterPro" id="IPR045043">
    <property type="entry name" value="Lea14-like"/>
</dbReference>
<dbReference type="Gene3D" id="2.60.40.1820">
    <property type="match status" value="1"/>
</dbReference>
<dbReference type="PROSITE" id="PS51257">
    <property type="entry name" value="PROKAR_LIPOPROTEIN"/>
    <property type="match status" value="1"/>
</dbReference>
<gene>
    <name evidence="3" type="ORF">GM173_06410</name>
</gene>
<keyword evidence="4" id="KW-1185">Reference proteome</keyword>
<accession>A0ABS2CAN9</accession>
<comment type="similarity">
    <text evidence="1">Belongs to the LEA type 2 family.</text>
</comment>
<name>A0ABS2CAN9_9NEIS</name>
<dbReference type="InterPro" id="IPR013990">
    <property type="entry name" value="WHy-dom"/>
</dbReference>
<sequence>MKKILTIAILVLLSACTGIPSHFEKPQVNLAGLQVAELGLLEQKFIVSLRVTNPNDISVPIDGLNLKLDVNGQAFATGVSNEKVTLPKLGETVVKMHITTNLSSIWKQIKTLQKDQALAYAVSGKLFVPMVPGGVSFNRKGELPGLGEFLPAEIKTIQ</sequence>
<dbReference type="SUPFAM" id="SSF117070">
    <property type="entry name" value="LEA14-like"/>
    <property type="match status" value="1"/>
</dbReference>
<evidence type="ECO:0000313" key="4">
    <source>
        <dbReference type="Proteomes" id="UP001195660"/>
    </source>
</evidence>